<name>A0A975GCX7_9BACT</name>
<reference evidence="1" key="2">
    <citation type="submission" date="2021-04" db="EMBL/GenBank/DDBJ databases">
        <title>Isolation and characterization of a novel species of the genus Sulfurimonas.</title>
        <authorList>
            <person name="Fukui M."/>
        </authorList>
    </citation>
    <scope>NUCLEOTIDE SEQUENCE</scope>
    <source>
        <strain evidence="1">H1576</strain>
    </source>
</reference>
<dbReference type="Proteomes" id="UP000671852">
    <property type="component" value="Chromosome"/>
</dbReference>
<organism evidence="1 2">
    <name type="scientific">Sulfurimonas aquatica</name>
    <dbReference type="NCBI Taxonomy" id="2672570"/>
    <lineage>
        <taxon>Bacteria</taxon>
        <taxon>Pseudomonadati</taxon>
        <taxon>Campylobacterota</taxon>
        <taxon>Epsilonproteobacteria</taxon>
        <taxon>Campylobacterales</taxon>
        <taxon>Sulfurimonadaceae</taxon>
        <taxon>Sulfurimonas</taxon>
    </lineage>
</organism>
<dbReference type="AlphaFoldDB" id="A0A975GCX7"/>
<evidence type="ECO:0000313" key="2">
    <source>
        <dbReference type="Proteomes" id="UP000671852"/>
    </source>
</evidence>
<reference evidence="1" key="1">
    <citation type="submission" date="2019-11" db="EMBL/GenBank/DDBJ databases">
        <authorList>
            <person name="Kojima H."/>
        </authorList>
    </citation>
    <scope>NUCLEOTIDE SEQUENCE</scope>
    <source>
        <strain evidence="1">H1576</strain>
    </source>
</reference>
<sequence>MSPKFNVSITEFQKINKIENAWGADDYIALLDSMDLGDDELSSMNEADLKEMCKMSLADFEPEEAANYVITYLMQDELTEGKLEQISNEMMDDKLWEQFADLSFHERFFNSYELLRESFNGRFPKPTGVKMAIKISSKNKESFNVFANSLKPAIVRLLAAGVDEHAIFNRLYDEKIASNNFSEAQSILWKIKEMSKSDLEVTYEIISSEFWLGDLENREPYEAQTHADKMEDEE</sequence>
<dbReference type="EMBL" id="CP046072">
    <property type="protein sequence ID" value="QSZ41768.1"/>
    <property type="molecule type" value="Genomic_DNA"/>
</dbReference>
<dbReference type="KEGG" id="saqt:GJV85_06480"/>
<keyword evidence="2" id="KW-1185">Reference proteome</keyword>
<protein>
    <submittedName>
        <fullName evidence="1">Uncharacterized protein</fullName>
    </submittedName>
</protein>
<evidence type="ECO:0000313" key="1">
    <source>
        <dbReference type="EMBL" id="QSZ41768.1"/>
    </source>
</evidence>
<proteinExistence type="predicted"/>
<gene>
    <name evidence="1" type="ORF">GJV85_06480</name>
</gene>
<dbReference type="RefSeq" id="WP_207563051.1">
    <property type="nucleotide sequence ID" value="NZ_CP046072.1"/>
</dbReference>
<accession>A0A975GCX7</accession>